<dbReference type="GO" id="GO:0004806">
    <property type="term" value="F:triacylglycerol lipase activity"/>
    <property type="evidence" value="ECO:0007669"/>
    <property type="project" value="UniProtKB-UniRule"/>
</dbReference>
<protein>
    <submittedName>
        <fullName evidence="3">Secretory lipase</fullName>
    </submittedName>
</protein>
<dbReference type="PIRSF" id="PIRSF029171">
    <property type="entry name" value="Esterase_LipA"/>
    <property type="match status" value="1"/>
</dbReference>
<feature type="signal peptide" evidence="2">
    <location>
        <begin position="1"/>
        <end position="20"/>
    </location>
</feature>
<evidence type="ECO:0000256" key="1">
    <source>
        <dbReference type="ARBA" id="ARBA00022801"/>
    </source>
</evidence>
<dbReference type="PANTHER" id="PTHR34853">
    <property type="match status" value="1"/>
</dbReference>
<proteinExistence type="inferred from homology"/>
<keyword evidence="2" id="KW-0732">Signal</keyword>
<evidence type="ECO:0000256" key="2">
    <source>
        <dbReference type="PIRNR" id="PIRNR029171"/>
    </source>
</evidence>
<keyword evidence="1" id="KW-0378">Hydrolase</keyword>
<dbReference type="PANTHER" id="PTHR34853:SF5">
    <property type="entry name" value="LIP-DOMAIN-CONTAINING PROTEIN-RELATED"/>
    <property type="match status" value="1"/>
</dbReference>
<organism evidence="3 4">
    <name type="scientific">Aspergillus parasiticus (strain ATCC 56775 / NRRL 5862 / SRRC 143 / SU-1)</name>
    <dbReference type="NCBI Taxonomy" id="1403190"/>
    <lineage>
        <taxon>Eukaryota</taxon>
        <taxon>Fungi</taxon>
        <taxon>Dikarya</taxon>
        <taxon>Ascomycota</taxon>
        <taxon>Pezizomycotina</taxon>
        <taxon>Eurotiomycetes</taxon>
        <taxon>Eurotiomycetidae</taxon>
        <taxon>Eurotiales</taxon>
        <taxon>Aspergillaceae</taxon>
        <taxon>Aspergillus</taxon>
        <taxon>Aspergillus subgen. Circumdati</taxon>
    </lineage>
</organism>
<dbReference type="Pfam" id="PF03583">
    <property type="entry name" value="LIP"/>
    <property type="match status" value="1"/>
</dbReference>
<dbReference type="SUPFAM" id="SSF53474">
    <property type="entry name" value="alpha/beta-Hydrolases"/>
    <property type="match status" value="1"/>
</dbReference>
<evidence type="ECO:0000313" key="3">
    <source>
        <dbReference type="EMBL" id="KJK68264.1"/>
    </source>
</evidence>
<dbReference type="Proteomes" id="UP000033540">
    <property type="component" value="Unassembled WGS sequence"/>
</dbReference>
<evidence type="ECO:0000313" key="4">
    <source>
        <dbReference type="Proteomes" id="UP000033540"/>
    </source>
</evidence>
<comment type="similarity">
    <text evidence="2">Belongs to the AB hydrolase superfamily. Lipase family.</text>
</comment>
<sequence>MLSPARLLPLIGSLLPLVSGLPTTNPSSVVLPPSADPFYSAPNGYERTRPGAILRLRPAPGNLTALVGNASAAYNIVYRTTDSQYRPSWAVTTVFVPSNPRPGNTSVLSYQIAYDSHSINASPSYAMYTSPPIDVTLALSQGWYVNVPDYEGPLASFTAGVQSGHATLDSIRSILNSNTTAFNIKASSSRTALWGYSGGALASEWATELQVQYAPELSLAGAALGGLTPNITNVMNTVTGNLNAGLIPEAVLGLASQYPATYEYLVDQLNPEGKYNRTTFLLSQNMTLAQAEGIFAGQNIYDYFANGSDTFKAPVVQYALNRDGYMGYHGVPQIPIYAYKAIHDEVSPVGDTDALLERYCGVGVNILYERNSIGGHSAEGTNGHARALQFVSSVLDGSYASVYQTQGCTFRDVAVNITDSAL</sequence>
<dbReference type="Gene3D" id="3.40.50.1820">
    <property type="entry name" value="alpha/beta hydrolase"/>
    <property type="match status" value="1"/>
</dbReference>
<dbReference type="Gene3D" id="1.10.260.130">
    <property type="match status" value="1"/>
</dbReference>
<dbReference type="InterPro" id="IPR005152">
    <property type="entry name" value="Lipase_secreted"/>
</dbReference>
<dbReference type="GO" id="GO:0016042">
    <property type="term" value="P:lipid catabolic process"/>
    <property type="evidence" value="ECO:0007669"/>
    <property type="project" value="UniProtKB-UniRule"/>
</dbReference>
<gene>
    <name evidence="3" type="ORF">P875_00076286</name>
</gene>
<name>A0A0F0IKD5_ASPPU</name>
<accession>A0A0F0IKD5</accession>
<reference evidence="3 4" key="1">
    <citation type="submission" date="2015-02" db="EMBL/GenBank/DDBJ databases">
        <title>Draft genome sequence of Aspergillus parasiticus SU-1.</title>
        <authorList>
            <person name="Yu J."/>
            <person name="Fedorova N."/>
            <person name="Yin Y."/>
            <person name="Losada L."/>
            <person name="Zafar N."/>
            <person name="Taujale R."/>
            <person name="Ehrlich K.C."/>
            <person name="Bhatnagar D."/>
            <person name="Cleveland T.E."/>
            <person name="Bennett J.W."/>
            <person name="Nierman W.C."/>
        </authorList>
    </citation>
    <scope>NUCLEOTIDE SEQUENCE [LARGE SCALE GENOMIC DNA]</scope>
    <source>
        <strain evidence="4">ATCC 56775 / NRRL 5862 / SRRC 143 / SU-1</strain>
    </source>
</reference>
<dbReference type="OrthoDB" id="2373480at2759"/>
<comment type="caution">
    <text evidence="3">The sequence shown here is derived from an EMBL/GenBank/DDBJ whole genome shotgun (WGS) entry which is preliminary data.</text>
</comment>
<feature type="chain" id="PRO_5013435019" evidence="2">
    <location>
        <begin position="21"/>
        <end position="422"/>
    </location>
</feature>
<dbReference type="EMBL" id="JZEE01000051">
    <property type="protein sequence ID" value="KJK68264.1"/>
    <property type="molecule type" value="Genomic_DNA"/>
</dbReference>
<dbReference type="InterPro" id="IPR029058">
    <property type="entry name" value="AB_hydrolase_fold"/>
</dbReference>
<dbReference type="AlphaFoldDB" id="A0A0F0IKD5"/>